<comment type="caution">
    <text evidence="2">The sequence shown here is derived from an EMBL/GenBank/DDBJ whole genome shotgun (WGS) entry which is preliminary data.</text>
</comment>
<protein>
    <submittedName>
        <fullName evidence="2">Uncharacterized protein</fullName>
    </submittedName>
</protein>
<gene>
    <name evidence="2" type="ORF">AVEN_275204_1</name>
</gene>
<evidence type="ECO:0000256" key="1">
    <source>
        <dbReference type="SAM" id="MobiDB-lite"/>
    </source>
</evidence>
<feature type="compositionally biased region" description="Polar residues" evidence="1">
    <location>
        <begin position="1"/>
        <end position="50"/>
    </location>
</feature>
<organism evidence="2 3">
    <name type="scientific">Araneus ventricosus</name>
    <name type="common">Orbweaver spider</name>
    <name type="synonym">Epeira ventricosa</name>
    <dbReference type="NCBI Taxonomy" id="182803"/>
    <lineage>
        <taxon>Eukaryota</taxon>
        <taxon>Metazoa</taxon>
        <taxon>Ecdysozoa</taxon>
        <taxon>Arthropoda</taxon>
        <taxon>Chelicerata</taxon>
        <taxon>Arachnida</taxon>
        <taxon>Araneae</taxon>
        <taxon>Araneomorphae</taxon>
        <taxon>Entelegynae</taxon>
        <taxon>Araneoidea</taxon>
        <taxon>Araneidae</taxon>
        <taxon>Araneus</taxon>
    </lineage>
</organism>
<dbReference type="Proteomes" id="UP000499080">
    <property type="component" value="Unassembled WGS sequence"/>
</dbReference>
<name>A0A4Y2NLU1_ARAVE</name>
<evidence type="ECO:0000313" key="3">
    <source>
        <dbReference type="Proteomes" id="UP000499080"/>
    </source>
</evidence>
<evidence type="ECO:0000313" key="2">
    <source>
        <dbReference type="EMBL" id="GBN40495.1"/>
    </source>
</evidence>
<feature type="compositionally biased region" description="Polar residues" evidence="1">
    <location>
        <begin position="63"/>
        <end position="73"/>
    </location>
</feature>
<reference evidence="2 3" key="1">
    <citation type="journal article" date="2019" name="Sci. Rep.">
        <title>Orb-weaving spider Araneus ventricosus genome elucidates the spidroin gene catalogue.</title>
        <authorList>
            <person name="Kono N."/>
            <person name="Nakamura H."/>
            <person name="Ohtoshi R."/>
            <person name="Moran D.A.P."/>
            <person name="Shinohara A."/>
            <person name="Yoshida Y."/>
            <person name="Fujiwara M."/>
            <person name="Mori M."/>
            <person name="Tomita M."/>
            <person name="Arakawa K."/>
        </authorList>
    </citation>
    <scope>NUCLEOTIDE SEQUENCE [LARGE SCALE GENOMIC DNA]</scope>
</reference>
<dbReference type="EMBL" id="BGPR01009514">
    <property type="protein sequence ID" value="GBN40495.1"/>
    <property type="molecule type" value="Genomic_DNA"/>
</dbReference>
<feature type="region of interest" description="Disordered" evidence="1">
    <location>
        <begin position="1"/>
        <end position="73"/>
    </location>
</feature>
<accession>A0A4Y2NLU1</accession>
<proteinExistence type="predicted"/>
<keyword evidence="3" id="KW-1185">Reference proteome</keyword>
<dbReference type="AlphaFoldDB" id="A0A4Y2NLU1"/>
<sequence>MPNPVPSTSKSPESLTIASSSGTKNNNILPKPSSQTSAVPPDSQASSGYTVVNRKKKSKISPKGQSASNNQIKHSLTLFMEQPRTHHSLTSIPAGVEIWLPKSIGTTLLRHGEPQCGMSAHGHKVGTLCWISRRSLYSVYTVPYLDSSMS</sequence>